<evidence type="ECO:0000313" key="2">
    <source>
        <dbReference type="Proteomes" id="UP000821866"/>
    </source>
</evidence>
<keyword evidence="2" id="KW-1185">Reference proteome</keyword>
<dbReference type="Proteomes" id="UP000821866">
    <property type="component" value="Chromosome 11"/>
</dbReference>
<evidence type="ECO:0000313" key="1">
    <source>
        <dbReference type="EMBL" id="KAH8035393.1"/>
    </source>
</evidence>
<gene>
    <name evidence="1" type="ORF">HPB51_005117</name>
</gene>
<reference evidence="1" key="1">
    <citation type="journal article" date="2020" name="Cell">
        <title>Large-Scale Comparative Analyses of Tick Genomes Elucidate Their Genetic Diversity and Vector Capacities.</title>
        <authorList>
            <consortium name="Tick Genome and Microbiome Consortium (TIGMIC)"/>
            <person name="Jia N."/>
            <person name="Wang J."/>
            <person name="Shi W."/>
            <person name="Du L."/>
            <person name="Sun Y."/>
            <person name="Zhan W."/>
            <person name="Jiang J.F."/>
            <person name="Wang Q."/>
            <person name="Zhang B."/>
            <person name="Ji P."/>
            <person name="Bell-Sakyi L."/>
            <person name="Cui X.M."/>
            <person name="Yuan T.T."/>
            <person name="Jiang B.G."/>
            <person name="Yang W.F."/>
            <person name="Lam T.T."/>
            <person name="Chang Q.C."/>
            <person name="Ding S.J."/>
            <person name="Wang X.J."/>
            <person name="Zhu J.G."/>
            <person name="Ruan X.D."/>
            <person name="Zhao L."/>
            <person name="Wei J.T."/>
            <person name="Ye R.Z."/>
            <person name="Que T.C."/>
            <person name="Du C.H."/>
            <person name="Zhou Y.H."/>
            <person name="Cheng J.X."/>
            <person name="Dai P.F."/>
            <person name="Guo W.B."/>
            <person name="Han X.H."/>
            <person name="Huang E.J."/>
            <person name="Li L.F."/>
            <person name="Wei W."/>
            <person name="Gao Y.C."/>
            <person name="Liu J.Z."/>
            <person name="Shao H.Z."/>
            <person name="Wang X."/>
            <person name="Wang C.C."/>
            <person name="Yang T.C."/>
            <person name="Huo Q.B."/>
            <person name="Li W."/>
            <person name="Chen H.Y."/>
            <person name="Chen S.E."/>
            <person name="Zhou L.G."/>
            <person name="Ni X.B."/>
            <person name="Tian J.H."/>
            <person name="Sheng Y."/>
            <person name="Liu T."/>
            <person name="Pan Y.S."/>
            <person name="Xia L.Y."/>
            <person name="Li J."/>
            <person name="Zhao F."/>
            <person name="Cao W.C."/>
        </authorList>
    </citation>
    <scope>NUCLEOTIDE SEQUENCE</scope>
    <source>
        <strain evidence="1">Rmic-2018</strain>
    </source>
</reference>
<accession>A0A9J6ELS2</accession>
<organism evidence="1 2">
    <name type="scientific">Rhipicephalus microplus</name>
    <name type="common">Cattle tick</name>
    <name type="synonym">Boophilus microplus</name>
    <dbReference type="NCBI Taxonomy" id="6941"/>
    <lineage>
        <taxon>Eukaryota</taxon>
        <taxon>Metazoa</taxon>
        <taxon>Ecdysozoa</taxon>
        <taxon>Arthropoda</taxon>
        <taxon>Chelicerata</taxon>
        <taxon>Arachnida</taxon>
        <taxon>Acari</taxon>
        <taxon>Parasitiformes</taxon>
        <taxon>Ixodida</taxon>
        <taxon>Ixodoidea</taxon>
        <taxon>Ixodidae</taxon>
        <taxon>Rhipicephalinae</taxon>
        <taxon>Rhipicephalus</taxon>
        <taxon>Boophilus</taxon>
    </lineage>
</organism>
<dbReference type="AlphaFoldDB" id="A0A9J6ELS2"/>
<comment type="caution">
    <text evidence="1">The sequence shown here is derived from an EMBL/GenBank/DDBJ whole genome shotgun (WGS) entry which is preliminary data.</text>
</comment>
<sequence length="262" mass="29440">MGLSSQEGWLDRPIKSTWWHPSTSHLFEAIHGKTKLLWITKLLHGRDFKKGLHATSLEATLQHHYADNDPISLKLDGNLTLTPSGVEVGWLLDSPSSELKWEVYSKYAAPAKGAASLPAEVTYVSIIHHKEKPFGAYRLQVRSSTEPCLTWELRHNITSEPWLYTSNVSYACDPLTHGTDVAKAHMDLTVLSESPLWKLLNVDLKPLLGPEQAGNDALMKPGSVPLMQNPHHEQSNQVEPWYAQLLATRQEQPPQEHDQLGR</sequence>
<dbReference type="VEuPathDB" id="VectorBase:LOC119181451"/>
<proteinExistence type="predicted"/>
<protein>
    <submittedName>
        <fullName evidence="1">Uncharacterized protein</fullName>
    </submittedName>
</protein>
<name>A0A9J6ELS2_RHIMP</name>
<reference evidence="1" key="2">
    <citation type="submission" date="2021-09" db="EMBL/GenBank/DDBJ databases">
        <authorList>
            <person name="Jia N."/>
            <person name="Wang J."/>
            <person name="Shi W."/>
            <person name="Du L."/>
            <person name="Sun Y."/>
            <person name="Zhan W."/>
            <person name="Jiang J."/>
            <person name="Wang Q."/>
            <person name="Zhang B."/>
            <person name="Ji P."/>
            <person name="Sakyi L.B."/>
            <person name="Cui X."/>
            <person name="Yuan T."/>
            <person name="Jiang B."/>
            <person name="Yang W."/>
            <person name="Lam T.T.-Y."/>
            <person name="Chang Q."/>
            <person name="Ding S."/>
            <person name="Wang X."/>
            <person name="Zhu J."/>
            <person name="Ruan X."/>
            <person name="Zhao L."/>
            <person name="Wei J."/>
            <person name="Que T."/>
            <person name="Du C."/>
            <person name="Cheng J."/>
            <person name="Dai P."/>
            <person name="Han X."/>
            <person name="Huang E."/>
            <person name="Gao Y."/>
            <person name="Liu J."/>
            <person name="Shao H."/>
            <person name="Ye R."/>
            <person name="Li L."/>
            <person name="Wei W."/>
            <person name="Wang X."/>
            <person name="Wang C."/>
            <person name="Huo Q."/>
            <person name="Li W."/>
            <person name="Guo W."/>
            <person name="Chen H."/>
            <person name="Chen S."/>
            <person name="Zhou L."/>
            <person name="Zhou L."/>
            <person name="Ni X."/>
            <person name="Tian J."/>
            <person name="Zhou Y."/>
            <person name="Sheng Y."/>
            <person name="Liu T."/>
            <person name="Pan Y."/>
            <person name="Xia L."/>
            <person name="Li J."/>
            <person name="Zhao F."/>
            <person name="Cao W."/>
        </authorList>
    </citation>
    <scope>NUCLEOTIDE SEQUENCE</scope>
    <source>
        <strain evidence="1">Rmic-2018</strain>
        <tissue evidence="1">Larvae</tissue>
    </source>
</reference>
<dbReference type="EMBL" id="JABSTU010000003">
    <property type="protein sequence ID" value="KAH8035393.1"/>
    <property type="molecule type" value="Genomic_DNA"/>
</dbReference>